<accession>A0ABR3M190</accession>
<keyword evidence="4" id="KW-0539">Nucleus</keyword>
<feature type="compositionally biased region" description="Acidic residues" evidence="5">
    <location>
        <begin position="557"/>
        <end position="567"/>
    </location>
</feature>
<dbReference type="InterPro" id="IPR039913">
    <property type="entry name" value="RPAP1/Rba50"/>
</dbReference>
<evidence type="ECO:0000313" key="9">
    <source>
        <dbReference type="EMBL" id="KAL1258325.1"/>
    </source>
</evidence>
<sequence>MDARNAGDPALGVPIQADWGAETAGRLRRTEREEKKRQLLSKEFGMLRRPKPTDSEADLLREQQELLAAGGQSSVTVVKRPDKRRGDAEAQEQGSQRDVVTIEDLPDDLPTLTPAPPKKSRFKQERVRFEDEDPEERLDRHDTHISAVLSRIIERDTSAVPVSLPCITGTAFPKVLHRSVMETEGQERAPRGRKSIFARQIEAQRAKKEDVKLEARGQSSASRHVSFSPLENMETERPESDVMDCVGGPVLLTGKGLAIANSAMETMKIHEENQAKLQAMSQSEILEEQRKLLAQLDPRLVDFVRSQKAQRIPVSESASDPVRREDFLNEPPPNSTSPALDHTIKAQESQRDTMEDDEEDENQLVAQPPITKEELPVKPQKEWLHMDKVEPEKLEWTRDLPAPRMQSTQKAMQARFDFAGSLIPPTEDLPTHLGLHHHGEEPELAGYSLQELFLLSRSQLNQQRNLAVSTLANVLAKACAGEYISCLKGSVLSSLLDAGLLFLLRFSLDDSVEGVMSAAVHALRALLVSSDDEECLDNAFPWLLGIASFPLLPTAQEDEDEDDEGLDETMKETAKEKEEKKTDHDVARQDVVKGFLKMQGLLRLRYILEVVRPSPRVVLDVLEVLIRIARHSTAAATQILDCPRLMNTVISEFLPCSWAPATSQAPSSLYGLPVALAMKLLRVLASAGRHACARILNSLGGKELLSRFVVVEPSEMLLEAGEALRCSTEALRLFAVAASYGQACNLYTDLYPVLVKRLQAGNQLCASSEAVLFLELDRIRALLVLLTQVTQTAGCHEELQRDMVSAQGTECPPPPPVVWSHVTGLQPTVISSLKGCVRALDGPAQMSSALILLPSYLLYVEAYYSQLCVQSSFQPVQCLQDLESLTSDVLLPLISHQAMQNITSSFRSSSVICNPGLSAAGGEVIPSLPGLGCSRLKTSSTMAGPNSPLPLPTALLYLLNTITSIHKGLIKKFSPLILLDSVLSYLRSCIGAMPSVSHMSAWILRHEHHLLYLLLRLAHKLVPVDPEVARHASLFHQVSLSLVSWLLPGSEYLAHELMSVMTFSHSLLPEGVHGEPEVAALAELQLKDRTSPAAGVLLRDSLHHLPSIRGCYLTHLAHMESSVLSSRDRYLGRTSFVSSHLLPELTGPSLPSDWPFLPLISLYERMGLSGGGGHQVESLPAGSVQTVTHCLQWLLVLESWREQALTAVPPVAKLARLACVFLCSSDLFLERPVQELTWALFRRLTRPAQLEALDLGSPPPGLASFHDLYSALLAQYEAVSFGDPLFGCFMLLPLQRRYSVTMRLAVFGEHVGMLRSLGVSLQELPIPLEKFTSPMEDSLPLLRLYFRALVTGALKRNWCPVLYVVAVAHLNEFIFSQDAVAEEVEAARRSLLRKTYYLTDEVLKNHLLYFQLPQQNSELGFSTYEQLPPIRARRLESIVGTEVKGGERSMNFSDVLVQDSCLDSFG</sequence>
<evidence type="ECO:0000256" key="2">
    <source>
        <dbReference type="ARBA" id="ARBA00009953"/>
    </source>
</evidence>
<evidence type="ECO:0000256" key="1">
    <source>
        <dbReference type="ARBA" id="ARBA00004123"/>
    </source>
</evidence>
<feature type="compositionally biased region" description="Basic and acidic residues" evidence="5">
    <location>
        <begin position="28"/>
        <end position="37"/>
    </location>
</feature>
<feature type="region of interest" description="Disordered" evidence="5">
    <location>
        <begin position="557"/>
        <end position="582"/>
    </location>
</feature>
<gene>
    <name evidence="9" type="ORF">QQF64_011569</name>
</gene>
<keyword evidence="3" id="KW-0804">Transcription</keyword>
<feature type="compositionally biased region" description="Basic and acidic residues" evidence="5">
    <location>
        <begin position="342"/>
        <end position="353"/>
    </location>
</feature>
<dbReference type="InterPro" id="IPR057989">
    <property type="entry name" value="TPR_RPAP1/MINIYO-like"/>
</dbReference>
<proteinExistence type="inferred from homology"/>
<feature type="region of interest" description="Disordered" evidence="5">
    <location>
        <begin position="1"/>
        <end position="139"/>
    </location>
</feature>
<reference evidence="9 10" key="1">
    <citation type="submission" date="2023-09" db="EMBL/GenBank/DDBJ databases">
        <authorList>
            <person name="Wang M."/>
        </authorList>
    </citation>
    <scope>NUCLEOTIDE SEQUENCE [LARGE SCALE GENOMIC DNA]</scope>
    <source>
        <strain evidence="9">GT-2023</strain>
        <tissue evidence="9">Liver</tissue>
    </source>
</reference>
<keyword evidence="10" id="KW-1185">Reference proteome</keyword>
<dbReference type="InterPro" id="IPR013930">
    <property type="entry name" value="RPAP1_N"/>
</dbReference>
<evidence type="ECO:0000259" key="7">
    <source>
        <dbReference type="Pfam" id="PF08621"/>
    </source>
</evidence>
<dbReference type="EMBL" id="JAYMGO010000017">
    <property type="protein sequence ID" value="KAL1258325.1"/>
    <property type="molecule type" value="Genomic_DNA"/>
</dbReference>
<feature type="compositionally biased region" description="Basic and acidic residues" evidence="5">
    <location>
        <begin position="51"/>
        <end position="64"/>
    </location>
</feature>
<evidence type="ECO:0008006" key="11">
    <source>
        <dbReference type="Google" id="ProtNLM"/>
    </source>
</evidence>
<dbReference type="Pfam" id="PF08621">
    <property type="entry name" value="RPAP1_N"/>
    <property type="match status" value="1"/>
</dbReference>
<feature type="domain" description="RPAP1 N-terminal" evidence="7">
    <location>
        <begin position="268"/>
        <end position="309"/>
    </location>
</feature>
<organism evidence="9 10">
    <name type="scientific">Cirrhinus molitorella</name>
    <name type="common">mud carp</name>
    <dbReference type="NCBI Taxonomy" id="172907"/>
    <lineage>
        <taxon>Eukaryota</taxon>
        <taxon>Metazoa</taxon>
        <taxon>Chordata</taxon>
        <taxon>Craniata</taxon>
        <taxon>Vertebrata</taxon>
        <taxon>Euteleostomi</taxon>
        <taxon>Actinopterygii</taxon>
        <taxon>Neopterygii</taxon>
        <taxon>Teleostei</taxon>
        <taxon>Ostariophysi</taxon>
        <taxon>Cypriniformes</taxon>
        <taxon>Cyprinidae</taxon>
        <taxon>Labeoninae</taxon>
        <taxon>Labeonini</taxon>
        <taxon>Cirrhinus</taxon>
    </lineage>
</organism>
<comment type="caution">
    <text evidence="9">The sequence shown here is derived from an EMBL/GenBank/DDBJ whole genome shotgun (WGS) entry which is preliminary data.</text>
</comment>
<evidence type="ECO:0000313" key="10">
    <source>
        <dbReference type="Proteomes" id="UP001558613"/>
    </source>
</evidence>
<evidence type="ECO:0000259" key="8">
    <source>
        <dbReference type="Pfam" id="PF25766"/>
    </source>
</evidence>
<dbReference type="Pfam" id="PF25766">
    <property type="entry name" value="TPR_RPAP1"/>
    <property type="match status" value="1"/>
</dbReference>
<dbReference type="InterPro" id="IPR013929">
    <property type="entry name" value="RPAP1_C"/>
</dbReference>
<evidence type="ECO:0000256" key="4">
    <source>
        <dbReference type="ARBA" id="ARBA00023242"/>
    </source>
</evidence>
<evidence type="ECO:0000259" key="6">
    <source>
        <dbReference type="Pfam" id="PF08620"/>
    </source>
</evidence>
<comment type="subcellular location">
    <subcellularLocation>
        <location evidence="1">Nucleus</location>
    </subcellularLocation>
</comment>
<evidence type="ECO:0000256" key="3">
    <source>
        <dbReference type="ARBA" id="ARBA00023163"/>
    </source>
</evidence>
<evidence type="ECO:0000256" key="5">
    <source>
        <dbReference type="SAM" id="MobiDB-lite"/>
    </source>
</evidence>
<name>A0ABR3M190_9TELE</name>
<comment type="similarity">
    <text evidence="2">Belongs to the RPAP1 family.</text>
</comment>
<dbReference type="PANTHER" id="PTHR21483">
    <property type="entry name" value="RNA POLYMERASE II-ASSOCIATED PROTEIN 1"/>
    <property type="match status" value="1"/>
</dbReference>
<feature type="domain" description="RPAP1/MINIYO-like TPR repeats" evidence="8">
    <location>
        <begin position="1155"/>
        <end position="1380"/>
    </location>
</feature>
<dbReference type="PANTHER" id="PTHR21483:SF18">
    <property type="entry name" value="RNA POLYMERASE II-ASSOCIATED PROTEIN 1"/>
    <property type="match status" value="1"/>
</dbReference>
<dbReference type="Proteomes" id="UP001558613">
    <property type="component" value="Unassembled WGS sequence"/>
</dbReference>
<dbReference type="Pfam" id="PF08620">
    <property type="entry name" value="RPAP1_C"/>
    <property type="match status" value="1"/>
</dbReference>
<protein>
    <recommendedName>
        <fullName evidence="11">RNA polymerase II associated protein 1</fullName>
    </recommendedName>
</protein>
<feature type="compositionally biased region" description="Basic and acidic residues" evidence="5">
    <location>
        <begin position="568"/>
        <end position="582"/>
    </location>
</feature>
<feature type="domain" description="RPAP1 C-terminal" evidence="6">
    <location>
        <begin position="413"/>
        <end position="478"/>
    </location>
</feature>
<feature type="region of interest" description="Disordered" evidence="5">
    <location>
        <begin position="312"/>
        <end position="373"/>
    </location>
</feature>